<feature type="compositionally biased region" description="Pro residues" evidence="10">
    <location>
        <begin position="269"/>
        <end position="288"/>
    </location>
</feature>
<dbReference type="CDD" id="cd09455">
    <property type="entry name" value="LIM1_Enigma_like_1"/>
    <property type="match status" value="1"/>
</dbReference>
<feature type="compositionally biased region" description="Pro residues" evidence="10">
    <location>
        <begin position="378"/>
        <end position="398"/>
    </location>
</feature>
<keyword evidence="4 9" id="KW-0479">Metal-binding</keyword>
<accession>A0ABD0M620</accession>
<evidence type="ECO:0000256" key="1">
    <source>
        <dbReference type="ARBA" id="ARBA00004282"/>
    </source>
</evidence>
<dbReference type="FunFam" id="2.10.110.10:FF:000008">
    <property type="entry name" value="Paxillin isoform 1"/>
    <property type="match status" value="1"/>
</dbReference>
<dbReference type="Gene3D" id="2.10.110.10">
    <property type="entry name" value="Cysteine Rich Protein"/>
    <property type="match status" value="3"/>
</dbReference>
<evidence type="ECO:0000313" key="12">
    <source>
        <dbReference type="EMBL" id="KAK7507203.1"/>
    </source>
</evidence>
<dbReference type="PROSITE" id="PS00478">
    <property type="entry name" value="LIM_DOMAIN_1"/>
    <property type="match status" value="1"/>
</dbReference>
<dbReference type="InterPro" id="IPR001781">
    <property type="entry name" value="Znf_LIM"/>
</dbReference>
<evidence type="ECO:0000259" key="11">
    <source>
        <dbReference type="PROSITE" id="PS50023"/>
    </source>
</evidence>
<evidence type="ECO:0000256" key="10">
    <source>
        <dbReference type="SAM" id="MobiDB-lite"/>
    </source>
</evidence>
<keyword evidence="7" id="KW-0965">Cell junction</keyword>
<dbReference type="FunFam" id="2.10.110.10:FF:000010">
    <property type="entry name" value="PDZ and LIM domain protein 5"/>
    <property type="match status" value="1"/>
</dbReference>
<evidence type="ECO:0000256" key="6">
    <source>
        <dbReference type="ARBA" id="ARBA00022833"/>
    </source>
</evidence>
<evidence type="ECO:0000256" key="9">
    <source>
        <dbReference type="PROSITE-ProRule" id="PRU00125"/>
    </source>
</evidence>
<dbReference type="Pfam" id="PF00412">
    <property type="entry name" value="LIM"/>
    <property type="match status" value="3"/>
</dbReference>
<keyword evidence="5" id="KW-0677">Repeat</keyword>
<evidence type="ECO:0000313" key="13">
    <source>
        <dbReference type="Proteomes" id="UP001519460"/>
    </source>
</evidence>
<dbReference type="EMBL" id="JACVVK020000004">
    <property type="protein sequence ID" value="KAK7507203.1"/>
    <property type="molecule type" value="Genomic_DNA"/>
</dbReference>
<evidence type="ECO:0000256" key="7">
    <source>
        <dbReference type="ARBA" id="ARBA00022949"/>
    </source>
</evidence>
<dbReference type="Proteomes" id="UP001519460">
    <property type="component" value="Unassembled WGS sequence"/>
</dbReference>
<feature type="compositionally biased region" description="Low complexity" evidence="10">
    <location>
        <begin position="355"/>
        <end position="377"/>
    </location>
</feature>
<dbReference type="SUPFAM" id="SSF57716">
    <property type="entry name" value="Glucocorticoid receptor-like (DNA-binding domain)"/>
    <property type="match status" value="3"/>
</dbReference>
<evidence type="ECO:0000256" key="2">
    <source>
        <dbReference type="ARBA" id="ARBA00004496"/>
    </source>
</evidence>
<feature type="compositionally biased region" description="Polar residues" evidence="10">
    <location>
        <begin position="54"/>
        <end position="65"/>
    </location>
</feature>
<dbReference type="InterPro" id="IPR050604">
    <property type="entry name" value="PDZ-LIM_domain"/>
</dbReference>
<feature type="domain" description="LIM zinc-binding" evidence="11">
    <location>
        <begin position="545"/>
        <end position="600"/>
    </location>
</feature>
<gene>
    <name evidence="12" type="ORF">BaRGS_00001138</name>
</gene>
<dbReference type="GO" id="GO:0070161">
    <property type="term" value="C:anchoring junction"/>
    <property type="evidence" value="ECO:0007669"/>
    <property type="project" value="UniProtKB-SubCell"/>
</dbReference>
<organism evidence="12 13">
    <name type="scientific">Batillaria attramentaria</name>
    <dbReference type="NCBI Taxonomy" id="370345"/>
    <lineage>
        <taxon>Eukaryota</taxon>
        <taxon>Metazoa</taxon>
        <taxon>Spiralia</taxon>
        <taxon>Lophotrochozoa</taxon>
        <taxon>Mollusca</taxon>
        <taxon>Gastropoda</taxon>
        <taxon>Caenogastropoda</taxon>
        <taxon>Sorbeoconcha</taxon>
        <taxon>Cerithioidea</taxon>
        <taxon>Batillariidae</taxon>
        <taxon>Batillaria</taxon>
    </lineage>
</organism>
<dbReference type="FunFam" id="2.10.110.10:FF:000069">
    <property type="entry name" value="Uncharacterized protein, isoform Z"/>
    <property type="match status" value="1"/>
</dbReference>
<keyword evidence="3" id="KW-0963">Cytoplasm</keyword>
<dbReference type="GO" id="GO:0046872">
    <property type="term" value="F:metal ion binding"/>
    <property type="evidence" value="ECO:0007669"/>
    <property type="project" value="UniProtKB-KW"/>
</dbReference>
<feature type="compositionally biased region" description="Pro residues" evidence="10">
    <location>
        <begin position="344"/>
        <end position="354"/>
    </location>
</feature>
<feature type="region of interest" description="Disordered" evidence="10">
    <location>
        <begin position="54"/>
        <end position="219"/>
    </location>
</feature>
<protein>
    <recommendedName>
        <fullName evidence="11">LIM zinc-binding domain-containing protein</fullName>
    </recommendedName>
</protein>
<proteinExistence type="predicted"/>
<feature type="compositionally biased region" description="Low complexity" evidence="10">
    <location>
        <begin position="128"/>
        <end position="137"/>
    </location>
</feature>
<feature type="region of interest" description="Disordered" evidence="10">
    <location>
        <begin position="248"/>
        <end position="416"/>
    </location>
</feature>
<feature type="compositionally biased region" description="Pro residues" evidence="10">
    <location>
        <begin position="88"/>
        <end position="97"/>
    </location>
</feature>
<feature type="compositionally biased region" description="Basic and acidic residues" evidence="10">
    <location>
        <begin position="307"/>
        <end position="326"/>
    </location>
</feature>
<dbReference type="PANTHER" id="PTHR24214">
    <property type="entry name" value="PDZ AND LIM DOMAIN PROTEIN ZASP"/>
    <property type="match status" value="1"/>
</dbReference>
<sequence>MHSDHPQFKLCHYVESAGVDVQNVLPFRVLWDDVRMRDLNGGGAPGFSTNYETFSTPAVNPSPLQNAGGFNPSQQSFNAAPRPFGSQAPPPPAPAPFKPAFDDPLSQRTQNLSLSPGSDSPPPPPPAVSSNTSSSVSRNNEPDFRSVAEKYSEPEDAQRPSQHQSRTFKYLQDLMDSGKEPPKALKPSAPKALQARSVSPVEGGSGPGPAQVVGTGSKPGTVKAIMSQRYNTPIGLYSETEVMSQFEGQSKFLLTPEDGAGGAGDDDLPPPPPELELEEPLPPPPPPSEVESGGSVKYFPSETFKLVQEEEKGRGDGLRDREDKTLHSRSFLKLQQELNSSGAPPAPQFAPKPAAPATTFQPKPVPAAPAAKPWTPAAAPPPPPAGGPRPFGNAPPKPTGAGARRGRLGDAVVSNPGGTPGRIPVCSSCGSPIRGPFVTALGNCWCPDHFVCANPQCGTKLIDIGFVEDGGHLYCEKDYERYLAPHCKKCNGAIIGECVNALQATWHPECFLCTHCKQPIGGNQFHIEEGKPYCERDWAAMFQTMCAGCDFPIEPGDRWVEAMGKNFHSECFNCSTCQVSLEGQPFVARAGKAFCKKHAR</sequence>
<dbReference type="PANTHER" id="PTHR24214:SF38">
    <property type="entry name" value="PDZ AND LIM DOMAIN PROTEIN ZASP-RELATED"/>
    <property type="match status" value="1"/>
</dbReference>
<dbReference type="SMART" id="SM00132">
    <property type="entry name" value="LIM"/>
    <property type="match status" value="3"/>
</dbReference>
<comment type="subcellular location">
    <subcellularLocation>
        <location evidence="1">Cell junction</location>
    </subcellularLocation>
    <subcellularLocation>
        <location evidence="2">Cytoplasm</location>
    </subcellularLocation>
</comment>
<feature type="compositionally biased region" description="Basic and acidic residues" evidence="10">
    <location>
        <begin position="140"/>
        <end position="158"/>
    </location>
</feature>
<dbReference type="PROSITE" id="PS50023">
    <property type="entry name" value="LIM_DOMAIN_2"/>
    <property type="match status" value="2"/>
</dbReference>
<keyword evidence="13" id="KW-1185">Reference proteome</keyword>
<dbReference type="AlphaFoldDB" id="A0ABD0M620"/>
<evidence type="ECO:0000256" key="4">
    <source>
        <dbReference type="ARBA" id="ARBA00022723"/>
    </source>
</evidence>
<evidence type="ECO:0000256" key="8">
    <source>
        <dbReference type="ARBA" id="ARBA00023038"/>
    </source>
</evidence>
<dbReference type="GO" id="GO:0005737">
    <property type="term" value="C:cytoplasm"/>
    <property type="evidence" value="ECO:0007669"/>
    <property type="project" value="UniProtKB-SubCell"/>
</dbReference>
<evidence type="ECO:0000256" key="3">
    <source>
        <dbReference type="ARBA" id="ARBA00022490"/>
    </source>
</evidence>
<feature type="compositionally biased region" description="Low complexity" evidence="10">
    <location>
        <begin position="185"/>
        <end position="202"/>
    </location>
</feature>
<keyword evidence="6 9" id="KW-0862">Zinc</keyword>
<keyword evidence="8 9" id="KW-0440">LIM domain</keyword>
<evidence type="ECO:0000256" key="5">
    <source>
        <dbReference type="ARBA" id="ARBA00022737"/>
    </source>
</evidence>
<feature type="domain" description="LIM zinc-binding" evidence="11">
    <location>
        <begin position="485"/>
        <end position="544"/>
    </location>
</feature>
<comment type="caution">
    <text evidence="12">The sequence shown here is derived from an EMBL/GenBank/DDBJ whole genome shotgun (WGS) entry which is preliminary data.</text>
</comment>
<name>A0ABD0M620_9CAEN</name>
<reference evidence="12 13" key="1">
    <citation type="journal article" date="2023" name="Sci. Data">
        <title>Genome assembly of the Korean intertidal mud-creeper Batillaria attramentaria.</title>
        <authorList>
            <person name="Patra A.K."/>
            <person name="Ho P.T."/>
            <person name="Jun S."/>
            <person name="Lee S.J."/>
            <person name="Kim Y."/>
            <person name="Won Y.J."/>
        </authorList>
    </citation>
    <scope>NUCLEOTIDE SEQUENCE [LARGE SCALE GENOMIC DNA]</scope>
    <source>
        <strain evidence="12">Wonlab-2016</strain>
    </source>
</reference>